<proteinExistence type="predicted"/>
<dbReference type="EMBL" id="JAFICZ010000001">
    <property type="protein sequence ID" value="MBP1293694.1"/>
    <property type="molecule type" value="Genomic_DNA"/>
</dbReference>
<dbReference type="Proteomes" id="UP000673383">
    <property type="component" value="Unassembled WGS sequence"/>
</dbReference>
<evidence type="ECO:0000313" key="2">
    <source>
        <dbReference type="Proteomes" id="UP000673383"/>
    </source>
</evidence>
<reference evidence="1" key="1">
    <citation type="submission" date="2021-02" db="EMBL/GenBank/DDBJ databases">
        <title>Genomic Encyclopedia of Type Strains, Phase IV (KMG-V): Genome sequencing to study the core and pangenomes of soil and plant-associated prokaryotes.</title>
        <authorList>
            <person name="Whitman W."/>
        </authorList>
    </citation>
    <scope>NUCLEOTIDE SEQUENCE</scope>
    <source>
        <strain evidence="1">USDA 406</strain>
    </source>
</reference>
<organism evidence="1 2">
    <name type="scientific">Bradyrhizobium elkanii</name>
    <dbReference type="NCBI Taxonomy" id="29448"/>
    <lineage>
        <taxon>Bacteria</taxon>
        <taxon>Pseudomonadati</taxon>
        <taxon>Pseudomonadota</taxon>
        <taxon>Alphaproteobacteria</taxon>
        <taxon>Hyphomicrobiales</taxon>
        <taxon>Nitrobacteraceae</taxon>
        <taxon>Bradyrhizobium</taxon>
    </lineage>
</organism>
<gene>
    <name evidence="1" type="ORF">JOH49_003447</name>
</gene>
<name>A0A8I2C3K8_BRAEL</name>
<protein>
    <submittedName>
        <fullName evidence="1">Uncharacterized protein</fullName>
    </submittedName>
</protein>
<dbReference type="RefSeq" id="WP_155258663.1">
    <property type="nucleotide sequence ID" value="NZ_CP126003.1"/>
</dbReference>
<accession>A0A8I2C3K8</accession>
<dbReference type="AlphaFoldDB" id="A0A8I2C3K8"/>
<evidence type="ECO:0000313" key="1">
    <source>
        <dbReference type="EMBL" id="MBP1293694.1"/>
    </source>
</evidence>
<comment type="caution">
    <text evidence="1">The sequence shown here is derived from an EMBL/GenBank/DDBJ whole genome shotgun (WGS) entry which is preliminary data.</text>
</comment>
<sequence length="85" mass="9415">MEVQLSTVNVTELKQTVAAETDPSKPGLIADASTIRWPGGENKIEADQLDRECRLARHRCRTALGGNEVAMTFKPGARKYTDRGW</sequence>